<dbReference type="GO" id="GO:0008270">
    <property type="term" value="F:zinc ion binding"/>
    <property type="evidence" value="ECO:0007669"/>
    <property type="project" value="InterPro"/>
</dbReference>
<comment type="subcellular location">
    <subcellularLocation>
        <location evidence="1">Cytoplasm</location>
        <location evidence="1">Cytoskeleton</location>
        <location evidence="1">Actin patch</location>
    </subcellularLocation>
</comment>
<dbReference type="GO" id="GO:0003677">
    <property type="term" value="F:DNA binding"/>
    <property type="evidence" value="ECO:0007669"/>
    <property type="project" value="InterPro"/>
</dbReference>
<dbReference type="Gene3D" id="1.20.58.570">
    <property type="match status" value="1"/>
</dbReference>
<evidence type="ECO:0000259" key="11">
    <source>
        <dbReference type="Pfam" id="PF04082"/>
    </source>
</evidence>
<dbReference type="GO" id="GO:0030479">
    <property type="term" value="C:actin cortical patch"/>
    <property type="evidence" value="ECO:0007669"/>
    <property type="project" value="UniProtKB-SubCell"/>
</dbReference>
<dbReference type="GO" id="GO:0000902">
    <property type="term" value="P:cell morphogenesis"/>
    <property type="evidence" value="ECO:0007669"/>
    <property type="project" value="TreeGrafter"/>
</dbReference>
<dbReference type="GO" id="GO:0051015">
    <property type="term" value="F:actin filament binding"/>
    <property type="evidence" value="ECO:0007669"/>
    <property type="project" value="TreeGrafter"/>
</dbReference>
<dbReference type="HOGENOM" id="CLU_341961_0_0_1"/>
<keyword evidence="8" id="KW-0539">Nucleus</keyword>
<dbReference type="InterPro" id="IPR037282">
    <property type="entry name" value="CapZ_alpha/beta"/>
</dbReference>
<dbReference type="GO" id="GO:0030036">
    <property type="term" value="P:actin cytoskeleton organization"/>
    <property type="evidence" value="ECO:0007669"/>
    <property type="project" value="InterPro"/>
</dbReference>
<evidence type="ECO:0000256" key="9">
    <source>
        <dbReference type="ARBA" id="ARBA00025389"/>
    </source>
</evidence>
<comment type="similarity">
    <text evidence="2">Belongs to the F-actin-capping protein beta subunit family.</text>
</comment>
<dbReference type="Pfam" id="PF04082">
    <property type="entry name" value="Fungal_trans"/>
    <property type="match status" value="1"/>
</dbReference>
<keyword evidence="4" id="KW-0117">Actin capping</keyword>
<dbReference type="GO" id="GO:0008290">
    <property type="term" value="C:F-actin capping protein complex"/>
    <property type="evidence" value="ECO:0007669"/>
    <property type="project" value="InterPro"/>
</dbReference>
<dbReference type="FunFam" id="3.90.1150.210:FF:000005">
    <property type="entry name" value="F-actin-capping protein subunit beta"/>
    <property type="match status" value="1"/>
</dbReference>
<dbReference type="CDD" id="cd12148">
    <property type="entry name" value="fungal_TF_MHR"/>
    <property type="match status" value="1"/>
</dbReference>
<dbReference type="PROSITE" id="PS00231">
    <property type="entry name" value="F_ACTIN_CAPPING_BETA"/>
    <property type="match status" value="1"/>
</dbReference>
<evidence type="ECO:0000256" key="6">
    <source>
        <dbReference type="ARBA" id="ARBA00023203"/>
    </source>
</evidence>
<dbReference type="OrthoDB" id="9979678at2759"/>
<dbReference type="Gene3D" id="3.90.1150.210">
    <property type="entry name" value="F-actin capping protein, beta subunit"/>
    <property type="match status" value="1"/>
</dbReference>
<dbReference type="STRING" id="1126212.K2RIA8"/>
<sequence>MSSADPFDSALDLLRRLNPKDTAKNVDRLCQLAPSLTEDLLESVDVPLAVKRCSKTKRDFLCCDYNRDGDSWRSPWSNEFEPPLEDGDAVVPSERVRKMEIKANEAFDVYRELYYEGGISSVYLWDMEDGFAGCVLLKKGVSPSSKTTGGWDSIHVFEALDRARTAHYKLTSTVILNLGTGGNDLGSLDLSGNMVRQVEQDMPVDDDTSHVANIGKMVEEMELKMRNLLQEVYFGKAKDVVGDLRSIAPLSETNRDRATHKEMISSMGGACDYTNRTQAVKRTFGAAFPSGYSENNVLSGPLEWGFGVEANLSAIGELSTQNIGQASGTLWPASQEGAHDALGPDLFQGLDASASADVFPELPLVVPDSRAYATDLAPPAITELIDNPVQTATGDVALTGQKYDLSSGEDNTEFLTRTNDGLPQDSLLLDLLHVFFHQHHIFLPFLHKSRYLSTITSLDRSSLDRESAALLFAVIALAAASHDDPYAVTLGLNRIDGEQHKVGKNSESKSELDIEERRRTIWTLFVLDRGMAFPAGWPHAIDDRQFMVNLPLPDSVFQASDDQTTSLNSSVPFSRNLRKMTMAKPEDGTCTLYQTILKAYLLLGRATEHIHSFEASSDPEEHFREFQHLDTELSRFTLSLPRTATALRSSSAEDVFQVIWLNAILSTIVILLHHRPETSEVQLPLSPPTDGSQPDSSTSFEYCVSAARKMVRLVQDCTKFSVSAAINPLAVSSLYGCARILCFDYHETKNKETKTSIELLLLLFDRIGEVYPTLGAKYRKGVHFELSQTPEDVREMRARGANGMLQKCGYWSGDTPQATFERLTAAFCQ</sequence>
<dbReference type="GO" id="GO:0006351">
    <property type="term" value="P:DNA-templated transcription"/>
    <property type="evidence" value="ECO:0007669"/>
    <property type="project" value="InterPro"/>
</dbReference>
<dbReference type="VEuPathDB" id="FungiDB:MPH_00306"/>
<keyword evidence="6" id="KW-0009">Actin-binding</keyword>
<evidence type="ECO:0000256" key="7">
    <source>
        <dbReference type="ARBA" id="ARBA00023212"/>
    </source>
</evidence>
<dbReference type="AlphaFoldDB" id="K2RIA8"/>
<protein>
    <recommendedName>
        <fullName evidence="3">F-actin-capping protein subunit beta</fullName>
    </recommendedName>
</protein>
<dbReference type="EMBL" id="AHHD01000014">
    <property type="protein sequence ID" value="EKG22326.1"/>
    <property type="molecule type" value="Genomic_DNA"/>
</dbReference>
<accession>K2RIA8</accession>
<dbReference type="InterPro" id="IPR007219">
    <property type="entry name" value="XnlR_reg_dom"/>
</dbReference>
<proteinExistence type="inferred from homology"/>
<feature type="domain" description="Xylanolytic transcriptional activator regulatory" evidence="11">
    <location>
        <begin position="488"/>
        <end position="576"/>
    </location>
</feature>
<comment type="subunit">
    <text evidence="10">Component of the F-actin capping complex, composed of a heterodimer of an alpha and a beta subunit.</text>
</comment>
<dbReference type="InterPro" id="IPR043175">
    <property type="entry name" value="CAPZB_N"/>
</dbReference>
<dbReference type="InParanoid" id="K2RIA8"/>
<dbReference type="InterPro" id="IPR019771">
    <property type="entry name" value="F-actin_capping_bsu_CS"/>
</dbReference>
<dbReference type="Pfam" id="PF01115">
    <property type="entry name" value="F_actin_cap_B"/>
    <property type="match status" value="1"/>
</dbReference>
<dbReference type="InterPro" id="IPR001698">
    <property type="entry name" value="CAPZB"/>
</dbReference>
<evidence type="ECO:0000256" key="1">
    <source>
        <dbReference type="ARBA" id="ARBA00004134"/>
    </source>
</evidence>
<dbReference type="FunFam" id="1.20.58.570:FF:000001">
    <property type="entry name" value="F-actin-capping protein subunit beta"/>
    <property type="match status" value="1"/>
</dbReference>
<dbReference type="PANTHER" id="PTHR10619">
    <property type="entry name" value="F-ACTIN-CAPPING PROTEIN SUBUNIT BETA"/>
    <property type="match status" value="1"/>
</dbReference>
<comment type="caution">
    <text evidence="12">The sequence shown here is derived from an EMBL/GenBank/DDBJ whole genome shotgun (WGS) entry which is preliminary data.</text>
</comment>
<keyword evidence="5" id="KW-0963">Cytoplasm</keyword>
<evidence type="ECO:0000256" key="8">
    <source>
        <dbReference type="ARBA" id="ARBA00023242"/>
    </source>
</evidence>
<dbReference type="Proteomes" id="UP000007129">
    <property type="component" value="Unassembled WGS sequence"/>
</dbReference>
<dbReference type="SMR" id="K2RIA8"/>
<dbReference type="InterPro" id="IPR042276">
    <property type="entry name" value="CapZ_alpha/beta_2"/>
</dbReference>
<comment type="function">
    <text evidence="9">F-actin-capping proteins bind in a Ca(2+)-independent manner to the fast growing ends of actin filaments (barbed end) thereby blocking the exchange of subunits at these ends. Unlike other capping proteins (such as gelsolin and severin), these proteins do not sever actin filaments.</text>
</comment>
<organism evidence="12 13">
    <name type="scientific">Macrophomina phaseolina (strain MS6)</name>
    <name type="common">Charcoal rot fungus</name>
    <dbReference type="NCBI Taxonomy" id="1126212"/>
    <lineage>
        <taxon>Eukaryota</taxon>
        <taxon>Fungi</taxon>
        <taxon>Dikarya</taxon>
        <taxon>Ascomycota</taxon>
        <taxon>Pezizomycotina</taxon>
        <taxon>Dothideomycetes</taxon>
        <taxon>Dothideomycetes incertae sedis</taxon>
        <taxon>Botryosphaeriales</taxon>
        <taxon>Botryosphaeriaceae</taxon>
        <taxon>Macrophomina</taxon>
    </lineage>
</organism>
<keyword evidence="7" id="KW-0206">Cytoskeleton</keyword>
<evidence type="ECO:0000313" key="12">
    <source>
        <dbReference type="EMBL" id="EKG22326.1"/>
    </source>
</evidence>
<evidence type="ECO:0000256" key="5">
    <source>
        <dbReference type="ARBA" id="ARBA00022490"/>
    </source>
</evidence>
<evidence type="ECO:0000256" key="2">
    <source>
        <dbReference type="ARBA" id="ARBA00006039"/>
    </source>
</evidence>
<dbReference type="PRINTS" id="PR00192">
    <property type="entry name" value="FACTINCAPB"/>
</dbReference>
<evidence type="ECO:0000256" key="4">
    <source>
        <dbReference type="ARBA" id="ARBA00022467"/>
    </source>
</evidence>
<dbReference type="eggNOG" id="KOG3174">
    <property type="taxonomic scope" value="Eukaryota"/>
</dbReference>
<evidence type="ECO:0000256" key="10">
    <source>
        <dbReference type="ARBA" id="ARBA00044965"/>
    </source>
</evidence>
<dbReference type="SUPFAM" id="SSF90096">
    <property type="entry name" value="Subunits of heterodimeric actin filament capping protein Capz"/>
    <property type="match status" value="1"/>
</dbReference>
<dbReference type="PANTHER" id="PTHR10619:SF0">
    <property type="entry name" value="F-ACTIN-CAPPING PROTEIN SUBUNIT BETA ISOFORMS 1 AND 2"/>
    <property type="match status" value="1"/>
</dbReference>
<dbReference type="GO" id="GO:0051016">
    <property type="term" value="P:barbed-end actin filament capping"/>
    <property type="evidence" value="ECO:0007669"/>
    <property type="project" value="InterPro"/>
</dbReference>
<evidence type="ECO:0000313" key="13">
    <source>
        <dbReference type="Proteomes" id="UP000007129"/>
    </source>
</evidence>
<reference evidence="12 13" key="1">
    <citation type="journal article" date="2012" name="BMC Genomics">
        <title>Tools to kill: Genome of one of the most destructive plant pathogenic fungi Macrophomina phaseolina.</title>
        <authorList>
            <person name="Islam M.S."/>
            <person name="Haque M.S."/>
            <person name="Islam M.M."/>
            <person name="Emdad E.M."/>
            <person name="Halim A."/>
            <person name="Hossen Q.M.M."/>
            <person name="Hossain M.Z."/>
            <person name="Ahmed B."/>
            <person name="Rahim S."/>
            <person name="Rahman M.S."/>
            <person name="Alam M.M."/>
            <person name="Hou S."/>
            <person name="Wan X."/>
            <person name="Saito J.A."/>
            <person name="Alam M."/>
        </authorList>
    </citation>
    <scope>NUCLEOTIDE SEQUENCE [LARGE SCALE GENOMIC DNA]</scope>
    <source>
        <strain evidence="12 13">MS6</strain>
    </source>
</reference>
<gene>
    <name evidence="12" type="ORF">MPH_00306</name>
</gene>
<name>K2RIA8_MACPH</name>
<evidence type="ECO:0000256" key="3">
    <source>
        <dbReference type="ARBA" id="ARBA00021859"/>
    </source>
</evidence>